<evidence type="ECO:0000313" key="2">
    <source>
        <dbReference type="EMBL" id="GBN27797.1"/>
    </source>
</evidence>
<protein>
    <submittedName>
        <fullName evidence="2">Uncharacterized protein</fullName>
    </submittedName>
</protein>
<comment type="caution">
    <text evidence="2">The sequence shown here is derived from an EMBL/GenBank/DDBJ whole genome shotgun (WGS) entry which is preliminary data.</text>
</comment>
<name>A0A4Y2MPL6_ARAVE</name>
<organism evidence="2 3">
    <name type="scientific">Araneus ventricosus</name>
    <name type="common">Orbweaver spider</name>
    <name type="synonym">Epeira ventricosa</name>
    <dbReference type="NCBI Taxonomy" id="182803"/>
    <lineage>
        <taxon>Eukaryota</taxon>
        <taxon>Metazoa</taxon>
        <taxon>Ecdysozoa</taxon>
        <taxon>Arthropoda</taxon>
        <taxon>Chelicerata</taxon>
        <taxon>Arachnida</taxon>
        <taxon>Araneae</taxon>
        <taxon>Araneomorphae</taxon>
        <taxon>Entelegynae</taxon>
        <taxon>Araneoidea</taxon>
        <taxon>Araneidae</taxon>
        <taxon>Araneus</taxon>
    </lineage>
</organism>
<dbReference type="AlphaFoldDB" id="A0A4Y2MPL6"/>
<feature type="region of interest" description="Disordered" evidence="1">
    <location>
        <begin position="18"/>
        <end position="42"/>
    </location>
</feature>
<proteinExistence type="predicted"/>
<accession>A0A4Y2MPL6</accession>
<keyword evidence="3" id="KW-1185">Reference proteome</keyword>
<evidence type="ECO:0000313" key="3">
    <source>
        <dbReference type="Proteomes" id="UP000499080"/>
    </source>
</evidence>
<evidence type="ECO:0000256" key="1">
    <source>
        <dbReference type="SAM" id="MobiDB-lite"/>
    </source>
</evidence>
<sequence>MLGRYWSKVRLLPSGAQGPWRWSGKVSSLGPKVPDSKPDSTEESSCMCIKSVVVCQTFSRWCGVEVWRGGASSDVSLVI</sequence>
<gene>
    <name evidence="2" type="ORF">AVEN_223939_1</name>
</gene>
<reference evidence="2 3" key="1">
    <citation type="journal article" date="2019" name="Sci. Rep.">
        <title>Orb-weaving spider Araneus ventricosus genome elucidates the spidroin gene catalogue.</title>
        <authorList>
            <person name="Kono N."/>
            <person name="Nakamura H."/>
            <person name="Ohtoshi R."/>
            <person name="Moran D.A.P."/>
            <person name="Shinohara A."/>
            <person name="Yoshida Y."/>
            <person name="Fujiwara M."/>
            <person name="Mori M."/>
            <person name="Tomita M."/>
            <person name="Arakawa K."/>
        </authorList>
    </citation>
    <scope>NUCLEOTIDE SEQUENCE [LARGE SCALE GENOMIC DNA]</scope>
</reference>
<dbReference type="EMBL" id="BGPR01007557">
    <property type="protein sequence ID" value="GBN27797.1"/>
    <property type="molecule type" value="Genomic_DNA"/>
</dbReference>
<dbReference type="Proteomes" id="UP000499080">
    <property type="component" value="Unassembled WGS sequence"/>
</dbReference>